<dbReference type="Gene3D" id="3.40.605.10">
    <property type="entry name" value="Aldehyde Dehydrogenase, Chain A, domain 1"/>
    <property type="match status" value="1"/>
</dbReference>
<evidence type="ECO:0000256" key="1">
    <source>
        <dbReference type="ARBA" id="ARBA00009986"/>
    </source>
</evidence>
<dbReference type="Proteomes" id="UP000002035">
    <property type="component" value="Unassembled WGS sequence"/>
</dbReference>
<evidence type="ECO:0000313" key="9">
    <source>
        <dbReference type="Proteomes" id="UP000002035"/>
    </source>
</evidence>
<dbReference type="InterPro" id="IPR016163">
    <property type="entry name" value="Ald_DH_C"/>
</dbReference>
<dbReference type="InterPro" id="IPR016162">
    <property type="entry name" value="Ald_DH_N"/>
</dbReference>
<gene>
    <name evidence="8" type="ORF">MCYG_01162</name>
</gene>
<dbReference type="RefSeq" id="XP_002851058.1">
    <property type="nucleotide sequence ID" value="XM_002851012.1"/>
</dbReference>
<name>C5FEY0_ARTOC</name>
<dbReference type="STRING" id="554155.C5FEY0"/>
<dbReference type="EMBL" id="DS995701">
    <property type="protein sequence ID" value="EEQ28274.1"/>
    <property type="molecule type" value="Genomic_DNA"/>
</dbReference>
<sequence>MGSAGPAKMDFTSFYNTIDGKLTTTSATRHGINPANKKPNAEVPVSTQADLDNAVAAARIAFNKWSKTTFEERRKALHGYADGVEYYKEDFAHLLVAEQGKPLDQARGEVGAAVSFLRALSSLSMNEEVLEDTETHKIIGRYTPIGVAGGIVPWNYPVLLACGKIASAIYTGNSLIVKPSPFTPYCSLKLGELGLQYFPPGVLQVLSGGDDLGPMMTAHSGIDKISFTGSIATGKKVMESCAKTLKRVTLELGGNDAAVVCEDVDLEEVVPKIVQACFYCSSQICMMIKRLYVHEKIYDQFRDALVKHTAALKMGEGHEPDAFIGPIQNNMQYEQVKSLIKAIKKEGAKPILGGEVEESEGYFIKPTIVDNPPDISLAVTEEPFGPVLPLLRWSDEDDVITRANDSKMGLGASVWSKDLVRAERIVRQFDSGVAWINSHFNISPNVPFGGHKWSGIGTEFGLNGLKEYCNHQSLWLAKK</sequence>
<protein>
    <recommendedName>
        <fullName evidence="3">aldehyde dehydrogenase (NAD(+))</fullName>
        <ecNumber evidence="3">1.2.1.3</ecNumber>
    </recommendedName>
</protein>
<dbReference type="Gene3D" id="3.40.309.10">
    <property type="entry name" value="Aldehyde Dehydrogenase, Chain A, domain 2"/>
    <property type="match status" value="1"/>
</dbReference>
<dbReference type="OMA" id="WINSHFQ"/>
<dbReference type="GeneID" id="9228519"/>
<dbReference type="AlphaFoldDB" id="C5FEY0"/>
<accession>C5FEY0</accession>
<dbReference type="VEuPathDB" id="FungiDB:MCYG_01162"/>
<evidence type="ECO:0000256" key="6">
    <source>
        <dbReference type="RuleBase" id="RU003345"/>
    </source>
</evidence>
<dbReference type="HOGENOM" id="CLU_005391_0_0_1"/>
<dbReference type="OrthoDB" id="310895at2759"/>
<comment type="similarity">
    <text evidence="1 6">Belongs to the aldehyde dehydrogenase family.</text>
</comment>
<dbReference type="SUPFAM" id="SSF53720">
    <property type="entry name" value="ALDH-like"/>
    <property type="match status" value="1"/>
</dbReference>
<dbReference type="FunFam" id="3.40.605.10:FF:000007">
    <property type="entry name" value="NAD/NADP-dependent betaine aldehyde dehydrogenase"/>
    <property type="match status" value="1"/>
</dbReference>
<evidence type="ECO:0000256" key="3">
    <source>
        <dbReference type="ARBA" id="ARBA00024226"/>
    </source>
</evidence>
<comment type="catalytic activity">
    <reaction evidence="4">
        <text>an aldehyde + NAD(+) + H2O = a carboxylate + NADH + 2 H(+)</text>
        <dbReference type="Rhea" id="RHEA:16185"/>
        <dbReference type="ChEBI" id="CHEBI:15377"/>
        <dbReference type="ChEBI" id="CHEBI:15378"/>
        <dbReference type="ChEBI" id="CHEBI:17478"/>
        <dbReference type="ChEBI" id="CHEBI:29067"/>
        <dbReference type="ChEBI" id="CHEBI:57540"/>
        <dbReference type="ChEBI" id="CHEBI:57945"/>
        <dbReference type="EC" id="1.2.1.3"/>
    </reaction>
</comment>
<dbReference type="Pfam" id="PF00171">
    <property type="entry name" value="Aldedh"/>
    <property type="match status" value="1"/>
</dbReference>
<keyword evidence="2 6" id="KW-0560">Oxidoreductase</keyword>
<feature type="active site" evidence="5">
    <location>
        <position position="251"/>
    </location>
</feature>
<dbReference type="InterPro" id="IPR029510">
    <property type="entry name" value="Ald_DH_CS_GLU"/>
</dbReference>
<dbReference type="PANTHER" id="PTHR11699">
    <property type="entry name" value="ALDEHYDE DEHYDROGENASE-RELATED"/>
    <property type="match status" value="1"/>
</dbReference>
<evidence type="ECO:0000256" key="4">
    <source>
        <dbReference type="ARBA" id="ARBA00049194"/>
    </source>
</evidence>
<keyword evidence="9" id="KW-1185">Reference proteome</keyword>
<evidence type="ECO:0000256" key="2">
    <source>
        <dbReference type="ARBA" id="ARBA00023002"/>
    </source>
</evidence>
<feature type="domain" description="Aldehyde dehydrogenase" evidence="7">
    <location>
        <begin position="28"/>
        <end position="472"/>
    </location>
</feature>
<dbReference type="InterPro" id="IPR015590">
    <property type="entry name" value="Aldehyde_DH_dom"/>
</dbReference>
<dbReference type="GO" id="GO:0004029">
    <property type="term" value="F:aldehyde dehydrogenase (NAD+) activity"/>
    <property type="evidence" value="ECO:0007669"/>
    <property type="project" value="UniProtKB-EC"/>
</dbReference>
<evidence type="ECO:0000256" key="5">
    <source>
        <dbReference type="PROSITE-ProRule" id="PRU10007"/>
    </source>
</evidence>
<proteinExistence type="inferred from homology"/>
<dbReference type="EC" id="1.2.1.3" evidence="3"/>
<dbReference type="PROSITE" id="PS00687">
    <property type="entry name" value="ALDEHYDE_DEHYDR_GLU"/>
    <property type="match status" value="1"/>
</dbReference>
<reference evidence="9" key="1">
    <citation type="journal article" date="2012" name="MBio">
        <title>Comparative genome analysis of Trichophyton rubrum and related dermatophytes reveals candidate genes involved in infection.</title>
        <authorList>
            <person name="Martinez D.A."/>
            <person name="Oliver B.G."/>
            <person name="Graeser Y."/>
            <person name="Goldberg J.M."/>
            <person name="Li W."/>
            <person name="Martinez-Rossi N.M."/>
            <person name="Monod M."/>
            <person name="Shelest E."/>
            <person name="Barton R.C."/>
            <person name="Birch E."/>
            <person name="Brakhage A.A."/>
            <person name="Chen Z."/>
            <person name="Gurr S.J."/>
            <person name="Heiman D."/>
            <person name="Heitman J."/>
            <person name="Kosti I."/>
            <person name="Rossi A."/>
            <person name="Saif S."/>
            <person name="Samalova M."/>
            <person name="Saunders C.W."/>
            <person name="Shea T."/>
            <person name="Summerbell R.C."/>
            <person name="Xu J."/>
            <person name="Young S."/>
            <person name="Zeng Q."/>
            <person name="Birren B.W."/>
            <person name="Cuomo C.A."/>
            <person name="White T.C."/>
        </authorList>
    </citation>
    <scope>NUCLEOTIDE SEQUENCE [LARGE SCALE GENOMIC DNA]</scope>
    <source>
        <strain evidence="9">ATCC MYA-4605 / CBS 113480</strain>
    </source>
</reference>
<dbReference type="InterPro" id="IPR044086">
    <property type="entry name" value="LUC3-like"/>
</dbReference>
<dbReference type="eggNOG" id="KOG2450">
    <property type="taxonomic scope" value="Eukaryota"/>
</dbReference>
<organism evidence="8 9">
    <name type="scientific">Arthroderma otae (strain ATCC MYA-4605 / CBS 113480)</name>
    <name type="common">Microsporum canis</name>
    <dbReference type="NCBI Taxonomy" id="554155"/>
    <lineage>
        <taxon>Eukaryota</taxon>
        <taxon>Fungi</taxon>
        <taxon>Dikarya</taxon>
        <taxon>Ascomycota</taxon>
        <taxon>Pezizomycotina</taxon>
        <taxon>Eurotiomycetes</taxon>
        <taxon>Eurotiomycetidae</taxon>
        <taxon>Onygenales</taxon>
        <taxon>Arthrodermataceae</taxon>
        <taxon>Microsporum</taxon>
    </lineage>
</organism>
<evidence type="ECO:0000313" key="8">
    <source>
        <dbReference type="EMBL" id="EEQ28274.1"/>
    </source>
</evidence>
<dbReference type="CDD" id="cd07106">
    <property type="entry name" value="ALDH_AldA-AAD23400"/>
    <property type="match status" value="1"/>
</dbReference>
<dbReference type="FunFam" id="3.40.309.10:FF:000009">
    <property type="entry name" value="Aldehyde dehydrogenase A"/>
    <property type="match status" value="1"/>
</dbReference>
<evidence type="ECO:0000259" key="7">
    <source>
        <dbReference type="Pfam" id="PF00171"/>
    </source>
</evidence>
<dbReference type="InterPro" id="IPR016161">
    <property type="entry name" value="Ald_DH/histidinol_DH"/>
</dbReference>